<feature type="repeat" description="WD" evidence="3">
    <location>
        <begin position="270"/>
        <end position="311"/>
    </location>
</feature>
<feature type="repeat" description="WD" evidence="3">
    <location>
        <begin position="352"/>
        <end position="390"/>
    </location>
</feature>
<dbReference type="Pfam" id="PF00400">
    <property type="entry name" value="WD40"/>
    <property type="match status" value="6"/>
</dbReference>
<dbReference type="Gene3D" id="2.130.10.10">
    <property type="entry name" value="YVTN repeat-like/Quinoprotein amine dehydrogenase"/>
    <property type="match status" value="1"/>
</dbReference>
<protein>
    <submittedName>
        <fullName evidence="5">SCF ubiquitin ligase complex subunit cdc4</fullName>
    </submittedName>
</protein>
<dbReference type="GO" id="GO:0016874">
    <property type="term" value="F:ligase activity"/>
    <property type="evidence" value="ECO:0007669"/>
    <property type="project" value="UniProtKB-KW"/>
</dbReference>
<proteinExistence type="predicted"/>
<dbReference type="SMART" id="SM00320">
    <property type="entry name" value="WD40"/>
    <property type="match status" value="7"/>
</dbReference>
<dbReference type="CDD" id="cd00200">
    <property type="entry name" value="WD40"/>
    <property type="match status" value="1"/>
</dbReference>
<keyword evidence="6" id="KW-1185">Reference proteome</keyword>
<comment type="caution">
    <text evidence="5">The sequence shown here is derived from an EMBL/GenBank/DDBJ whole genome shotgun (WGS) entry which is preliminary data.</text>
</comment>
<dbReference type="PROSITE" id="PS00678">
    <property type="entry name" value="WD_REPEATS_1"/>
    <property type="match status" value="3"/>
</dbReference>
<feature type="non-terminal residue" evidence="5">
    <location>
        <position position="434"/>
    </location>
</feature>
<feature type="region of interest" description="Disordered" evidence="4">
    <location>
        <begin position="113"/>
        <end position="134"/>
    </location>
</feature>
<evidence type="ECO:0000313" key="5">
    <source>
        <dbReference type="EMBL" id="KAL0565161.1"/>
    </source>
</evidence>
<evidence type="ECO:0000256" key="3">
    <source>
        <dbReference type="PROSITE-ProRule" id="PRU00221"/>
    </source>
</evidence>
<dbReference type="InterPro" id="IPR001680">
    <property type="entry name" value="WD40_rpt"/>
</dbReference>
<dbReference type="PRINTS" id="PR00320">
    <property type="entry name" value="GPROTEINBRPT"/>
</dbReference>
<name>A0ABR3EQM7_9AGAR</name>
<evidence type="ECO:0000256" key="4">
    <source>
        <dbReference type="SAM" id="MobiDB-lite"/>
    </source>
</evidence>
<dbReference type="InterPro" id="IPR020472">
    <property type="entry name" value="WD40_PAC1"/>
</dbReference>
<dbReference type="InterPro" id="IPR036322">
    <property type="entry name" value="WD40_repeat_dom_sf"/>
</dbReference>
<dbReference type="PANTHER" id="PTHR44156">
    <property type="entry name" value="SUPERNUMERARY LIMBS, ISOFORM B-RELATED"/>
    <property type="match status" value="1"/>
</dbReference>
<feature type="repeat" description="WD" evidence="3">
    <location>
        <begin position="82"/>
        <end position="121"/>
    </location>
</feature>
<accession>A0ABR3EQM7</accession>
<organism evidence="5 6">
    <name type="scientific">Marasmius crinis-equi</name>
    <dbReference type="NCBI Taxonomy" id="585013"/>
    <lineage>
        <taxon>Eukaryota</taxon>
        <taxon>Fungi</taxon>
        <taxon>Dikarya</taxon>
        <taxon>Basidiomycota</taxon>
        <taxon>Agaricomycotina</taxon>
        <taxon>Agaricomycetes</taxon>
        <taxon>Agaricomycetidae</taxon>
        <taxon>Agaricales</taxon>
        <taxon>Marasmiineae</taxon>
        <taxon>Marasmiaceae</taxon>
        <taxon>Marasmius</taxon>
    </lineage>
</organism>
<dbReference type="SUPFAM" id="SSF50978">
    <property type="entry name" value="WD40 repeat-like"/>
    <property type="match status" value="1"/>
</dbReference>
<reference evidence="5 6" key="1">
    <citation type="submission" date="2024-02" db="EMBL/GenBank/DDBJ databases">
        <title>A draft genome for the cacao thread blight pathogen Marasmius crinis-equi.</title>
        <authorList>
            <person name="Cohen S.P."/>
            <person name="Baruah I.K."/>
            <person name="Amoako-Attah I."/>
            <person name="Bukari Y."/>
            <person name="Meinhardt L.W."/>
            <person name="Bailey B.A."/>
        </authorList>
    </citation>
    <scope>NUCLEOTIDE SEQUENCE [LARGE SCALE GENOMIC DNA]</scope>
    <source>
        <strain evidence="5 6">GH-76</strain>
    </source>
</reference>
<keyword evidence="5" id="KW-0436">Ligase</keyword>
<feature type="repeat" description="WD" evidence="3">
    <location>
        <begin position="312"/>
        <end position="351"/>
    </location>
</feature>
<dbReference type="InterPro" id="IPR053299">
    <property type="entry name" value="ASTRA_WD_repeat"/>
</dbReference>
<sequence length="434" mass="45819">MLSNLTRNQWLTNLTPRHLQFAAHGHSVVTSLIFADMGPASPSSSGVPQKESSASRKRIISASDNHTIHVYSLSTGALEMRLEGHEGGIWELAATGGLLVSGGTDRTVRIWDLGDSEPRSQTGVESGSEEGGKKGKCLHVFGGHTSTVRCLAIVEPEMVDVGGQFGGDGPERKEKWPERPLLVTGSRDHSLRVWILPKKGEQGYKGTSNENGGNGDVCDAEKNPYHLFHLEGHDNCVRALAARGRTLVSGSYDCTVRVWDIATGKCRFVLVGHEKKVYSVVLDPNRHITASGSMDGTVRVWSTLTGTCLHVLTGHTSLVGLLGLSPSHLVSASADSTLRIWDVEKGECKAVLAGHTGAITCFQHDEFKVVSGSDGTLKVWDIRVEEADSTATTGVAGPPPPVGVLATGVGATAAGSAGGITTVPVRDLLTGITG</sequence>
<dbReference type="InterPro" id="IPR015943">
    <property type="entry name" value="WD40/YVTN_repeat-like_dom_sf"/>
</dbReference>
<feature type="repeat" description="WD" evidence="3">
    <location>
        <begin position="230"/>
        <end position="269"/>
    </location>
</feature>
<dbReference type="InterPro" id="IPR019775">
    <property type="entry name" value="WD40_repeat_CS"/>
</dbReference>
<keyword evidence="1 3" id="KW-0853">WD repeat</keyword>
<dbReference type="PROSITE" id="PS50082">
    <property type="entry name" value="WD_REPEATS_2"/>
    <property type="match status" value="6"/>
</dbReference>
<evidence type="ECO:0000256" key="2">
    <source>
        <dbReference type="ARBA" id="ARBA00022737"/>
    </source>
</evidence>
<evidence type="ECO:0000313" key="6">
    <source>
        <dbReference type="Proteomes" id="UP001465976"/>
    </source>
</evidence>
<evidence type="ECO:0000256" key="1">
    <source>
        <dbReference type="ARBA" id="ARBA00022574"/>
    </source>
</evidence>
<gene>
    <name evidence="5" type="primary">CDC4_8</name>
    <name evidence="5" type="ORF">V5O48_016867</name>
</gene>
<dbReference type="EMBL" id="JBAHYK010002389">
    <property type="protein sequence ID" value="KAL0565161.1"/>
    <property type="molecule type" value="Genomic_DNA"/>
</dbReference>
<dbReference type="Proteomes" id="UP001465976">
    <property type="component" value="Unassembled WGS sequence"/>
</dbReference>
<feature type="repeat" description="WD" evidence="3">
    <location>
        <begin position="177"/>
        <end position="194"/>
    </location>
</feature>
<dbReference type="PROSITE" id="PS50294">
    <property type="entry name" value="WD_REPEATS_REGION"/>
    <property type="match status" value="4"/>
</dbReference>
<keyword evidence="2" id="KW-0677">Repeat</keyword>